<dbReference type="InterPro" id="IPR007110">
    <property type="entry name" value="Ig-like_dom"/>
</dbReference>
<feature type="non-terminal residue" evidence="4">
    <location>
        <position position="1"/>
    </location>
</feature>
<comment type="caution">
    <text evidence="4">The sequence shown here is derived from an EMBL/GenBank/DDBJ whole genome shotgun (WGS) entry which is preliminary data.</text>
</comment>
<evidence type="ECO:0000313" key="5">
    <source>
        <dbReference type="Proteomes" id="UP000749559"/>
    </source>
</evidence>
<dbReference type="SUPFAM" id="SSF48726">
    <property type="entry name" value="Immunoglobulin"/>
    <property type="match status" value="2"/>
</dbReference>
<dbReference type="FunFam" id="2.60.40.10:FF:000080">
    <property type="entry name" value="Myosin light chain kinase, smooth muscle"/>
    <property type="match status" value="1"/>
</dbReference>
<dbReference type="SMART" id="SM00409">
    <property type="entry name" value="IG"/>
    <property type="match status" value="1"/>
</dbReference>
<keyword evidence="2" id="KW-0393">Immunoglobulin domain</keyword>
<dbReference type="GO" id="GO:0004672">
    <property type="term" value="F:protein kinase activity"/>
    <property type="evidence" value="ECO:0007669"/>
    <property type="project" value="TreeGrafter"/>
</dbReference>
<name>A0A8S4QEE9_OWEFU</name>
<dbReference type="PROSITE" id="PS50835">
    <property type="entry name" value="IG_LIKE"/>
    <property type="match status" value="1"/>
</dbReference>
<evidence type="ECO:0000313" key="4">
    <source>
        <dbReference type="EMBL" id="CAH1803282.1"/>
    </source>
</evidence>
<feature type="domain" description="Ig-like" evidence="3">
    <location>
        <begin position="42"/>
        <end position="133"/>
    </location>
</feature>
<dbReference type="Proteomes" id="UP000749559">
    <property type="component" value="Unassembled WGS sequence"/>
</dbReference>
<evidence type="ECO:0000256" key="2">
    <source>
        <dbReference type="ARBA" id="ARBA00023319"/>
    </source>
</evidence>
<dbReference type="OrthoDB" id="5969272at2759"/>
<comment type="similarity">
    <text evidence="1">Belongs to the protein kinase superfamily. CAMK Ser/Thr protein kinase family.</text>
</comment>
<organism evidence="4 5">
    <name type="scientific">Owenia fusiformis</name>
    <name type="common">Polychaete worm</name>
    <dbReference type="NCBI Taxonomy" id="6347"/>
    <lineage>
        <taxon>Eukaryota</taxon>
        <taxon>Metazoa</taxon>
        <taxon>Spiralia</taxon>
        <taxon>Lophotrochozoa</taxon>
        <taxon>Annelida</taxon>
        <taxon>Polychaeta</taxon>
        <taxon>Sedentaria</taxon>
        <taxon>Canalipalpata</taxon>
        <taxon>Sabellida</taxon>
        <taxon>Oweniida</taxon>
        <taxon>Oweniidae</taxon>
        <taxon>Owenia</taxon>
    </lineage>
</organism>
<dbReference type="InterPro" id="IPR036179">
    <property type="entry name" value="Ig-like_dom_sf"/>
</dbReference>
<dbReference type="InterPro" id="IPR013098">
    <property type="entry name" value="Ig_I-set"/>
</dbReference>
<dbReference type="AlphaFoldDB" id="A0A8S4QEE9"/>
<dbReference type="Gene3D" id="2.60.40.10">
    <property type="entry name" value="Immunoglobulins"/>
    <property type="match status" value="2"/>
</dbReference>
<dbReference type="InterPro" id="IPR013783">
    <property type="entry name" value="Ig-like_fold"/>
</dbReference>
<dbReference type="SMART" id="SM00408">
    <property type="entry name" value="IGc2"/>
    <property type="match status" value="1"/>
</dbReference>
<proteinExistence type="inferred from homology"/>
<accession>A0A8S4QEE9</accession>
<evidence type="ECO:0000259" key="3">
    <source>
        <dbReference type="PROSITE" id="PS50835"/>
    </source>
</evidence>
<keyword evidence="5" id="KW-1185">Reference proteome</keyword>
<dbReference type="InterPro" id="IPR003598">
    <property type="entry name" value="Ig_sub2"/>
</dbReference>
<feature type="non-terminal residue" evidence="4">
    <location>
        <position position="179"/>
    </location>
</feature>
<gene>
    <name evidence="4" type="ORF">OFUS_LOCUS26890</name>
</gene>
<dbReference type="PANTHER" id="PTHR47633">
    <property type="entry name" value="IMMUNOGLOBULIN"/>
    <property type="match status" value="1"/>
</dbReference>
<reference evidence="4" key="1">
    <citation type="submission" date="2022-03" db="EMBL/GenBank/DDBJ databases">
        <authorList>
            <person name="Martin C."/>
        </authorList>
    </citation>
    <scope>NUCLEOTIDE SEQUENCE</scope>
</reference>
<evidence type="ECO:0000256" key="1">
    <source>
        <dbReference type="ARBA" id="ARBA00006692"/>
    </source>
</evidence>
<sequence length="179" mass="20036">LNIRESFPEDSGIFTCRVTNPGGMAECSAELFVEEAKLEQPPEFIKALSPDKQVIEGETAILEAQVDAYPPPRFTWMLNGMDIVPNDKFEIQVSGSQTFLIIQRVTSTDSGEYVLKAENELGETTCRTTLIVAPSQKLVELPPPHEVTSTTVTEHIKVVERDIKHVNIHEFFIQPLQPE</sequence>
<dbReference type="Pfam" id="PF07679">
    <property type="entry name" value="I-set"/>
    <property type="match status" value="2"/>
</dbReference>
<protein>
    <recommendedName>
        <fullName evidence="3">Ig-like domain-containing protein</fullName>
    </recommendedName>
</protein>
<dbReference type="InterPro" id="IPR003599">
    <property type="entry name" value="Ig_sub"/>
</dbReference>
<dbReference type="EMBL" id="CAIIXF020000424">
    <property type="protein sequence ID" value="CAH1803282.1"/>
    <property type="molecule type" value="Genomic_DNA"/>
</dbReference>
<dbReference type="PANTHER" id="PTHR47633:SF8">
    <property type="entry name" value="SPEG NEIGHBOR PROTEIN"/>
    <property type="match status" value="1"/>
</dbReference>